<sequence length="160" mass="17425">MKITLHVVGRMKAGPERELAERYLSLFSKAGPSLGLDFTGVSEQVESRARTAPERKKEEAKKLEAALADGALLILLDETGKSIGSIEFAEQLGKWRDAGENHLVLAIGGPDGHDRALKDAARLALSFGAMTWPHQLVRVMAAEQLYRAATILSGHPYHRA</sequence>
<dbReference type="Proteomes" id="UP000641137">
    <property type="component" value="Unassembled WGS sequence"/>
</dbReference>
<dbReference type="HAMAP" id="MF_00658">
    <property type="entry name" value="23SrRNA_methyltr_H"/>
    <property type="match status" value="1"/>
</dbReference>
<reference evidence="6" key="2">
    <citation type="submission" date="2020-09" db="EMBL/GenBank/DDBJ databases">
        <authorList>
            <person name="Sun Q."/>
            <person name="Kim S."/>
        </authorList>
    </citation>
    <scope>NUCLEOTIDE SEQUENCE</scope>
    <source>
        <strain evidence="6">KCTC 42097</strain>
    </source>
</reference>
<comment type="similarity">
    <text evidence="4 5">Belongs to the RNA methyltransferase RlmH family.</text>
</comment>
<dbReference type="PANTHER" id="PTHR33603:SF1">
    <property type="entry name" value="RIBOSOMAL RNA LARGE SUBUNIT METHYLTRANSFERASE H"/>
    <property type="match status" value="1"/>
</dbReference>
<dbReference type="GO" id="GO:0070038">
    <property type="term" value="F:rRNA (pseudouridine-N3-)-methyltransferase activity"/>
    <property type="evidence" value="ECO:0007669"/>
    <property type="project" value="UniProtKB-UniRule"/>
</dbReference>
<evidence type="ECO:0000313" key="6">
    <source>
        <dbReference type="EMBL" id="GHC73782.1"/>
    </source>
</evidence>
<dbReference type="EC" id="2.1.1.177" evidence="5"/>
<keyword evidence="5" id="KW-0963">Cytoplasm</keyword>
<protein>
    <recommendedName>
        <fullName evidence="5">Ribosomal RNA large subunit methyltransferase H</fullName>
        <ecNumber evidence="5">2.1.1.177</ecNumber>
    </recommendedName>
    <alternativeName>
        <fullName evidence="5">23S rRNA (pseudouridine1915-N3)-methyltransferase</fullName>
    </alternativeName>
    <alternativeName>
        <fullName evidence="5">23S rRNA m3Psi1915 methyltransferase</fullName>
    </alternativeName>
    <alternativeName>
        <fullName evidence="5">rRNA (pseudouridine-N3-)-methyltransferase RlmH</fullName>
    </alternativeName>
</protein>
<dbReference type="PANTHER" id="PTHR33603">
    <property type="entry name" value="METHYLTRANSFERASE"/>
    <property type="match status" value="1"/>
</dbReference>
<dbReference type="Pfam" id="PF02590">
    <property type="entry name" value="SPOUT_MTase"/>
    <property type="match status" value="1"/>
</dbReference>
<evidence type="ECO:0000256" key="3">
    <source>
        <dbReference type="ARBA" id="ARBA00022691"/>
    </source>
</evidence>
<reference evidence="6" key="1">
    <citation type="journal article" date="2014" name="Int. J. Syst. Evol. Microbiol.">
        <title>Complete genome sequence of Corynebacterium casei LMG S-19264T (=DSM 44701T), isolated from a smear-ripened cheese.</title>
        <authorList>
            <consortium name="US DOE Joint Genome Institute (JGI-PGF)"/>
            <person name="Walter F."/>
            <person name="Albersmeier A."/>
            <person name="Kalinowski J."/>
            <person name="Ruckert C."/>
        </authorList>
    </citation>
    <scope>NUCLEOTIDE SEQUENCE</scope>
    <source>
        <strain evidence="6">KCTC 42097</strain>
    </source>
</reference>
<organism evidence="6 7">
    <name type="scientific">Limoniibacter endophyticus</name>
    <dbReference type="NCBI Taxonomy" id="1565040"/>
    <lineage>
        <taxon>Bacteria</taxon>
        <taxon>Pseudomonadati</taxon>
        <taxon>Pseudomonadota</taxon>
        <taxon>Alphaproteobacteria</taxon>
        <taxon>Hyphomicrobiales</taxon>
        <taxon>Bartonellaceae</taxon>
        <taxon>Limoniibacter</taxon>
    </lineage>
</organism>
<keyword evidence="1 5" id="KW-0489">Methyltransferase</keyword>
<keyword evidence="5" id="KW-0698">rRNA processing</keyword>
<dbReference type="AlphaFoldDB" id="A0A8J3DND9"/>
<dbReference type="Gene3D" id="3.40.1280.10">
    <property type="match status" value="1"/>
</dbReference>
<comment type="subcellular location">
    <subcellularLocation>
        <location evidence="5">Cytoplasm</location>
    </subcellularLocation>
</comment>
<feature type="binding site" evidence="5">
    <location>
        <position position="108"/>
    </location>
    <ligand>
        <name>S-adenosyl-L-methionine</name>
        <dbReference type="ChEBI" id="CHEBI:59789"/>
    </ligand>
</feature>
<keyword evidence="3 5" id="KW-0949">S-adenosyl-L-methionine</keyword>
<dbReference type="SUPFAM" id="SSF75217">
    <property type="entry name" value="alpha/beta knot"/>
    <property type="match status" value="1"/>
</dbReference>
<dbReference type="EMBL" id="BMZO01000007">
    <property type="protein sequence ID" value="GHC73782.1"/>
    <property type="molecule type" value="Genomic_DNA"/>
</dbReference>
<feature type="binding site" evidence="5">
    <location>
        <position position="76"/>
    </location>
    <ligand>
        <name>S-adenosyl-L-methionine</name>
        <dbReference type="ChEBI" id="CHEBI:59789"/>
    </ligand>
</feature>
<keyword evidence="2 5" id="KW-0808">Transferase</keyword>
<gene>
    <name evidence="5 6" type="primary">rlmH</name>
    <name evidence="6" type="ORF">GCM10010136_22160</name>
</gene>
<evidence type="ECO:0000313" key="7">
    <source>
        <dbReference type="Proteomes" id="UP000641137"/>
    </source>
</evidence>
<feature type="binding site" evidence="5">
    <location>
        <begin position="127"/>
        <end position="132"/>
    </location>
    <ligand>
        <name>S-adenosyl-L-methionine</name>
        <dbReference type="ChEBI" id="CHEBI:59789"/>
    </ligand>
</feature>
<comment type="catalytic activity">
    <reaction evidence="5">
        <text>pseudouridine(1915) in 23S rRNA + S-adenosyl-L-methionine = N(3)-methylpseudouridine(1915) in 23S rRNA + S-adenosyl-L-homocysteine + H(+)</text>
        <dbReference type="Rhea" id="RHEA:42752"/>
        <dbReference type="Rhea" id="RHEA-COMP:10221"/>
        <dbReference type="Rhea" id="RHEA-COMP:10222"/>
        <dbReference type="ChEBI" id="CHEBI:15378"/>
        <dbReference type="ChEBI" id="CHEBI:57856"/>
        <dbReference type="ChEBI" id="CHEBI:59789"/>
        <dbReference type="ChEBI" id="CHEBI:65314"/>
        <dbReference type="ChEBI" id="CHEBI:74486"/>
        <dbReference type="EC" id="2.1.1.177"/>
    </reaction>
</comment>
<comment type="caution">
    <text evidence="6">The sequence shown here is derived from an EMBL/GenBank/DDBJ whole genome shotgun (WGS) entry which is preliminary data.</text>
</comment>
<dbReference type="CDD" id="cd18081">
    <property type="entry name" value="RlmH-like"/>
    <property type="match status" value="1"/>
</dbReference>
<dbReference type="InterPro" id="IPR003742">
    <property type="entry name" value="RlmH-like"/>
</dbReference>
<dbReference type="PIRSF" id="PIRSF004505">
    <property type="entry name" value="MT_bac"/>
    <property type="match status" value="1"/>
</dbReference>
<dbReference type="InterPro" id="IPR029026">
    <property type="entry name" value="tRNA_m1G_MTases_N"/>
</dbReference>
<evidence type="ECO:0000256" key="5">
    <source>
        <dbReference type="HAMAP-Rule" id="MF_00658"/>
    </source>
</evidence>
<comment type="subunit">
    <text evidence="5">Homodimer.</text>
</comment>
<accession>A0A8J3DND9</accession>
<name>A0A8J3DND9_9HYPH</name>
<comment type="function">
    <text evidence="5">Specifically methylates the pseudouridine at position 1915 (m3Psi1915) in 23S rRNA.</text>
</comment>
<keyword evidence="7" id="KW-1185">Reference proteome</keyword>
<dbReference type="RefSeq" id="WP_189490091.1">
    <property type="nucleotide sequence ID" value="NZ_BMZO01000007.1"/>
</dbReference>
<dbReference type="NCBIfam" id="NF000989">
    <property type="entry name" value="PRK00103.2-3"/>
    <property type="match status" value="1"/>
</dbReference>
<evidence type="ECO:0000256" key="2">
    <source>
        <dbReference type="ARBA" id="ARBA00022679"/>
    </source>
</evidence>
<evidence type="ECO:0000256" key="4">
    <source>
        <dbReference type="ARBA" id="ARBA00038303"/>
    </source>
</evidence>
<evidence type="ECO:0000256" key="1">
    <source>
        <dbReference type="ARBA" id="ARBA00022603"/>
    </source>
</evidence>
<dbReference type="GO" id="GO:0005737">
    <property type="term" value="C:cytoplasm"/>
    <property type="evidence" value="ECO:0007669"/>
    <property type="project" value="UniProtKB-SubCell"/>
</dbReference>
<proteinExistence type="inferred from homology"/>
<dbReference type="InterPro" id="IPR029028">
    <property type="entry name" value="Alpha/beta_knot_MTases"/>
</dbReference>